<dbReference type="RefSeq" id="XP_014144486.1">
    <property type="nucleotide sequence ID" value="XM_014289011.1"/>
</dbReference>
<gene>
    <name evidence="1" type="ORF">SARC_16883</name>
</gene>
<organism evidence="1 2">
    <name type="scientific">Sphaeroforma arctica JP610</name>
    <dbReference type="NCBI Taxonomy" id="667725"/>
    <lineage>
        <taxon>Eukaryota</taxon>
        <taxon>Ichthyosporea</taxon>
        <taxon>Ichthyophonida</taxon>
        <taxon>Sphaeroforma</taxon>
    </lineage>
</organism>
<evidence type="ECO:0000313" key="2">
    <source>
        <dbReference type="Proteomes" id="UP000054560"/>
    </source>
</evidence>
<dbReference type="EMBL" id="KQ250732">
    <property type="protein sequence ID" value="KNC70584.1"/>
    <property type="molecule type" value="Genomic_DNA"/>
</dbReference>
<dbReference type="Proteomes" id="UP000054560">
    <property type="component" value="Unassembled WGS sequence"/>
</dbReference>
<reference evidence="1 2" key="1">
    <citation type="submission" date="2011-02" db="EMBL/GenBank/DDBJ databases">
        <title>The Genome Sequence of Sphaeroforma arctica JP610.</title>
        <authorList>
            <consortium name="The Broad Institute Genome Sequencing Platform"/>
            <person name="Russ C."/>
            <person name="Cuomo C."/>
            <person name="Young S.K."/>
            <person name="Zeng Q."/>
            <person name="Gargeya S."/>
            <person name="Alvarado L."/>
            <person name="Berlin A."/>
            <person name="Chapman S.B."/>
            <person name="Chen Z."/>
            <person name="Freedman E."/>
            <person name="Gellesch M."/>
            <person name="Goldberg J."/>
            <person name="Griggs A."/>
            <person name="Gujja S."/>
            <person name="Heilman E."/>
            <person name="Heiman D."/>
            <person name="Howarth C."/>
            <person name="Mehta T."/>
            <person name="Neiman D."/>
            <person name="Pearson M."/>
            <person name="Roberts A."/>
            <person name="Saif S."/>
            <person name="Shea T."/>
            <person name="Shenoy N."/>
            <person name="Sisk P."/>
            <person name="Stolte C."/>
            <person name="Sykes S."/>
            <person name="White J."/>
            <person name="Yandava C."/>
            <person name="Burger G."/>
            <person name="Gray M.W."/>
            <person name="Holland P.W.H."/>
            <person name="King N."/>
            <person name="Lang F.B.F."/>
            <person name="Roger A.J."/>
            <person name="Ruiz-Trillo I."/>
            <person name="Haas B."/>
            <person name="Nusbaum C."/>
            <person name="Birren B."/>
        </authorList>
    </citation>
    <scope>NUCLEOTIDE SEQUENCE [LARGE SCALE GENOMIC DNA]</scope>
    <source>
        <strain evidence="1 2">JP610</strain>
    </source>
</reference>
<name>A0A0L0F1W2_9EUKA</name>
<evidence type="ECO:0000313" key="1">
    <source>
        <dbReference type="EMBL" id="KNC70584.1"/>
    </source>
</evidence>
<dbReference type="AlphaFoldDB" id="A0A0L0F1W2"/>
<accession>A0A0L0F1W2</accession>
<keyword evidence="2" id="KW-1185">Reference proteome</keyword>
<sequence>MVTIALACGLVPDLYHDTCDSLVAESDHEDEKRDIDFEVEFLFTLRDIRGRVNSDRGILDKYVELVPYV</sequence>
<dbReference type="GeneID" id="25917387"/>
<proteinExistence type="predicted"/>
<protein>
    <submittedName>
        <fullName evidence="1">Uncharacterized protein</fullName>
    </submittedName>
</protein>